<name>A0A699VF29_TANCI</name>
<proteinExistence type="predicted"/>
<comment type="caution">
    <text evidence="1">The sequence shown here is derived from an EMBL/GenBank/DDBJ whole genome shotgun (WGS) entry which is preliminary data.</text>
</comment>
<keyword evidence="1" id="KW-0695">RNA-directed DNA polymerase</keyword>
<keyword evidence="1" id="KW-0548">Nucleotidyltransferase</keyword>
<dbReference type="EMBL" id="BKCJ011441840">
    <property type="protein sequence ID" value="GFD34025.1"/>
    <property type="molecule type" value="Genomic_DNA"/>
</dbReference>
<reference evidence="1" key="1">
    <citation type="journal article" date="2019" name="Sci. Rep.">
        <title>Draft genome of Tanacetum cinerariifolium, the natural source of mosquito coil.</title>
        <authorList>
            <person name="Yamashiro T."/>
            <person name="Shiraishi A."/>
            <person name="Satake H."/>
            <person name="Nakayama K."/>
        </authorList>
    </citation>
    <scope>NUCLEOTIDE SEQUENCE</scope>
</reference>
<organism evidence="1">
    <name type="scientific">Tanacetum cinerariifolium</name>
    <name type="common">Dalmatian daisy</name>
    <name type="synonym">Chrysanthemum cinerariifolium</name>
    <dbReference type="NCBI Taxonomy" id="118510"/>
    <lineage>
        <taxon>Eukaryota</taxon>
        <taxon>Viridiplantae</taxon>
        <taxon>Streptophyta</taxon>
        <taxon>Embryophyta</taxon>
        <taxon>Tracheophyta</taxon>
        <taxon>Spermatophyta</taxon>
        <taxon>Magnoliopsida</taxon>
        <taxon>eudicotyledons</taxon>
        <taxon>Gunneridae</taxon>
        <taxon>Pentapetalae</taxon>
        <taxon>asterids</taxon>
        <taxon>campanulids</taxon>
        <taxon>Asterales</taxon>
        <taxon>Asteraceae</taxon>
        <taxon>Asteroideae</taxon>
        <taxon>Anthemideae</taxon>
        <taxon>Anthemidinae</taxon>
        <taxon>Tanacetum</taxon>
    </lineage>
</organism>
<sequence length="118" mass="13691">KDTILKLGDIDKKLDCGKASEELLLLRMNLMQALQEKKYVDVRDSLQKAKVKWAIEGDENTKFFHGCSRINFTFPNRISHELILDLENHVSTDEIRKAVWECGENKSHGPDGYTFEFF</sequence>
<protein>
    <submittedName>
        <fullName evidence="1">RNA-directed DNA polymerase, eukaryota</fullName>
    </submittedName>
</protein>
<evidence type="ECO:0000313" key="1">
    <source>
        <dbReference type="EMBL" id="GFD34025.1"/>
    </source>
</evidence>
<accession>A0A699VF29</accession>
<gene>
    <name evidence="1" type="ORF">Tci_905994</name>
</gene>
<dbReference type="AlphaFoldDB" id="A0A699VF29"/>
<dbReference type="GO" id="GO:0003964">
    <property type="term" value="F:RNA-directed DNA polymerase activity"/>
    <property type="evidence" value="ECO:0007669"/>
    <property type="project" value="UniProtKB-KW"/>
</dbReference>
<keyword evidence="1" id="KW-0808">Transferase</keyword>
<feature type="non-terminal residue" evidence="1">
    <location>
        <position position="1"/>
    </location>
</feature>